<evidence type="ECO:0000313" key="3">
    <source>
        <dbReference type="EMBL" id="LAB17170.1"/>
    </source>
</evidence>
<organism evidence="3">
    <name type="scientific">Micrurus paraensis</name>
    <dbReference type="NCBI Taxonomy" id="1970185"/>
    <lineage>
        <taxon>Eukaryota</taxon>
        <taxon>Metazoa</taxon>
        <taxon>Chordata</taxon>
        <taxon>Craniata</taxon>
        <taxon>Vertebrata</taxon>
        <taxon>Euteleostomi</taxon>
        <taxon>Lepidosauria</taxon>
        <taxon>Squamata</taxon>
        <taxon>Bifurcata</taxon>
        <taxon>Unidentata</taxon>
        <taxon>Episquamata</taxon>
        <taxon>Toxicofera</taxon>
        <taxon>Serpentes</taxon>
        <taxon>Colubroidea</taxon>
        <taxon>Elapidae</taxon>
        <taxon>Elapinae</taxon>
        <taxon>Micrurus</taxon>
    </lineage>
</organism>
<evidence type="ECO:0000259" key="2">
    <source>
        <dbReference type="Pfam" id="PF21404"/>
    </source>
</evidence>
<dbReference type="FunFam" id="3.40.120.10:FF:000015">
    <property type="entry name" value="Phosphoacetylglucosamine mutase"/>
    <property type="match status" value="1"/>
</dbReference>
<dbReference type="InterPro" id="IPR036900">
    <property type="entry name" value="A-D-PHexomutase_C_sf"/>
</dbReference>
<dbReference type="GO" id="GO:0004610">
    <property type="term" value="F:phosphoacetylglucosamine mutase activity"/>
    <property type="evidence" value="ECO:0007669"/>
    <property type="project" value="TreeGrafter"/>
</dbReference>
<dbReference type="InterPro" id="IPR005843">
    <property type="entry name" value="A-D-PHexomutase_C"/>
</dbReference>
<dbReference type="FunFam" id="3.30.310.50:FF:000003">
    <property type="entry name" value="Phosphoacetylglucosamine mutase"/>
    <property type="match status" value="1"/>
</dbReference>
<protein>
    <submittedName>
        <fullName evidence="3">Uncharacterized protein</fullName>
    </submittedName>
</protein>
<sequence length="297" mass="32833">MTRFLPMDTSALPSCLLGLQMNPGERCCSLDGDADRLVYYYVDTAGHFHLLDGDKIATLISTFLQELLIKAGQTLSFAVIQTAYANGSSTGYLEQTMKVPVHCAKTGVKHLHHKAQEFDIGIYFEANGHGTVLFSKAAEDKIRYQAKEEKDLQKREAAKMLENTIDLINQTVGDGLSDMLVIEAILVLKNLTIAQWDALYADLPNRQLKVKVADRRVISTTDAERRALAPPGLQEKIDHLTQKFKLSRAFVRPSGTEDIVRVYAEADSQENADKLAHEVCLAVYHLAGGFGDPPKAV</sequence>
<dbReference type="SUPFAM" id="SSF55957">
    <property type="entry name" value="Phosphoglucomutase, C-terminal domain"/>
    <property type="match status" value="1"/>
</dbReference>
<dbReference type="EMBL" id="IACL01117857">
    <property type="protein sequence ID" value="LAB17170.1"/>
    <property type="molecule type" value="Transcribed_RNA"/>
</dbReference>
<feature type="domain" description="Alpha-D-phosphohexomutase C-terminal" evidence="1">
    <location>
        <begin position="209"/>
        <end position="280"/>
    </location>
</feature>
<proteinExistence type="predicted"/>
<dbReference type="Gene3D" id="3.40.120.10">
    <property type="entry name" value="Alpha-D-Glucose-1,6-Bisphosphate, subunit A, domain 3"/>
    <property type="match status" value="2"/>
</dbReference>
<evidence type="ECO:0000259" key="1">
    <source>
        <dbReference type="Pfam" id="PF00408"/>
    </source>
</evidence>
<dbReference type="PANTHER" id="PTHR45955">
    <property type="entry name" value="PHOSPHOACETYLGLUCOSAMINE MUTASE"/>
    <property type="match status" value="1"/>
</dbReference>
<dbReference type="GO" id="GO:0030097">
    <property type="term" value="P:hemopoiesis"/>
    <property type="evidence" value="ECO:0007669"/>
    <property type="project" value="TreeGrafter"/>
</dbReference>
<dbReference type="GO" id="GO:0006048">
    <property type="term" value="P:UDP-N-acetylglucosamine biosynthetic process"/>
    <property type="evidence" value="ECO:0007669"/>
    <property type="project" value="TreeGrafter"/>
</dbReference>
<reference evidence="3" key="1">
    <citation type="submission" date="2017-07" db="EMBL/GenBank/DDBJ databases">
        <authorList>
            <person name="Mikheyev A."/>
            <person name="Grau M."/>
        </authorList>
    </citation>
    <scope>NUCLEOTIDE SEQUENCE</scope>
    <source>
        <tissue evidence="3">Venom_gland</tissue>
    </source>
</reference>
<dbReference type="Pfam" id="PF21404">
    <property type="entry name" value="AMG1_III"/>
    <property type="match status" value="1"/>
</dbReference>
<name>A0A2D4L8C1_9SAUR</name>
<dbReference type="Gene3D" id="3.30.310.50">
    <property type="entry name" value="Alpha-D-phosphohexomutase, C-terminal domain"/>
    <property type="match status" value="1"/>
</dbReference>
<dbReference type="AlphaFoldDB" id="A0A2D4L8C1"/>
<dbReference type="PANTHER" id="PTHR45955:SF1">
    <property type="entry name" value="PHOSPHOACETYLGLUCOSAMINE MUTASE"/>
    <property type="match status" value="1"/>
</dbReference>
<reference evidence="3" key="2">
    <citation type="submission" date="2017-11" db="EMBL/GenBank/DDBJ databases">
        <title>Coralsnake Venomics: Analyses of Venom Gland Transcriptomes and Proteomes of Six Brazilian Taxa.</title>
        <authorList>
            <person name="Aird S.D."/>
            <person name="Jorge da Silva N."/>
            <person name="Qiu L."/>
            <person name="Villar-Briones A."/>
            <person name="Aparecida-Saddi V."/>
            <person name="Campos-Telles M.P."/>
            <person name="Grau M."/>
            <person name="Mikheyev A.S."/>
        </authorList>
    </citation>
    <scope>NUCLEOTIDE SEQUENCE</scope>
    <source>
        <tissue evidence="3">Venom_gland</tissue>
    </source>
</reference>
<accession>A0A2D4L8C1</accession>
<dbReference type="Pfam" id="PF00408">
    <property type="entry name" value="PGM_PMM_IV"/>
    <property type="match status" value="1"/>
</dbReference>
<dbReference type="InterPro" id="IPR049022">
    <property type="entry name" value="AMG1_III"/>
</dbReference>
<feature type="domain" description="Phosphoacetylglucosamine mutase AMG1" evidence="2">
    <location>
        <begin position="52"/>
        <end position="190"/>
    </location>
</feature>